<keyword evidence="1" id="KW-1133">Transmembrane helix</keyword>
<protein>
    <submittedName>
        <fullName evidence="2">DUF308 domain-containing protein</fullName>
    </submittedName>
</protein>
<dbReference type="PANTHER" id="PTHR34989">
    <property type="entry name" value="PROTEIN HDED"/>
    <property type="match status" value="1"/>
</dbReference>
<dbReference type="Pfam" id="PF03729">
    <property type="entry name" value="DUF308"/>
    <property type="match status" value="2"/>
</dbReference>
<dbReference type="PANTHER" id="PTHR34989:SF1">
    <property type="entry name" value="PROTEIN HDED"/>
    <property type="match status" value="1"/>
</dbReference>
<evidence type="ECO:0000313" key="3">
    <source>
        <dbReference type="Proteomes" id="UP000820977"/>
    </source>
</evidence>
<feature type="transmembrane region" description="Helical" evidence="1">
    <location>
        <begin position="133"/>
        <end position="151"/>
    </location>
</feature>
<dbReference type="InterPro" id="IPR052712">
    <property type="entry name" value="Acid_resist_chaperone_HdeD"/>
</dbReference>
<dbReference type="EMBL" id="JABKKJ010000002">
    <property type="protein sequence ID" value="NPE24409.1"/>
    <property type="molecule type" value="Genomic_DNA"/>
</dbReference>
<sequence length="192" mass="20978">MKVLQSSIFRAICAIIVGILLIKNPDDTVKGITIATGVLFLLSGVISCAVYFSAKISNVDEHVYDASGRLIPDIKPAFPVVGLGSILFGIILALIPETFIQYLMYFFGAIIIFGALNQFINLAQAKRRFGVPLVYWFFPSITLIAGCFIILNPIEAAGLPMLVIGCSLIFYGITDGINAFKINRLRKTQNNL</sequence>
<organism evidence="2 3">
    <name type="scientific">Xylanibacter caecicola</name>
    <dbReference type="NCBI Taxonomy" id="2736294"/>
    <lineage>
        <taxon>Bacteria</taxon>
        <taxon>Pseudomonadati</taxon>
        <taxon>Bacteroidota</taxon>
        <taxon>Bacteroidia</taxon>
        <taxon>Bacteroidales</taxon>
        <taxon>Prevotellaceae</taxon>
        <taxon>Xylanibacter</taxon>
    </lineage>
</organism>
<keyword evidence="1" id="KW-0472">Membrane</keyword>
<feature type="transmembrane region" description="Helical" evidence="1">
    <location>
        <begin position="31"/>
        <end position="52"/>
    </location>
</feature>
<name>A0ABX2B2U9_9BACT</name>
<feature type="transmembrane region" description="Helical" evidence="1">
    <location>
        <begin position="7"/>
        <end position="25"/>
    </location>
</feature>
<proteinExistence type="predicted"/>
<feature type="transmembrane region" description="Helical" evidence="1">
    <location>
        <begin position="77"/>
        <end position="96"/>
    </location>
</feature>
<feature type="transmembrane region" description="Helical" evidence="1">
    <location>
        <begin position="102"/>
        <end position="121"/>
    </location>
</feature>
<comment type="caution">
    <text evidence="2">The sequence shown here is derived from an EMBL/GenBank/DDBJ whole genome shotgun (WGS) entry which is preliminary data.</text>
</comment>
<dbReference type="Proteomes" id="UP000820977">
    <property type="component" value="Unassembled WGS sequence"/>
</dbReference>
<accession>A0ABX2B2U9</accession>
<keyword evidence="3" id="KW-1185">Reference proteome</keyword>
<keyword evidence="1" id="KW-0812">Transmembrane</keyword>
<feature type="transmembrane region" description="Helical" evidence="1">
    <location>
        <begin position="157"/>
        <end position="177"/>
    </location>
</feature>
<evidence type="ECO:0000256" key="1">
    <source>
        <dbReference type="SAM" id="Phobius"/>
    </source>
</evidence>
<evidence type="ECO:0000313" key="2">
    <source>
        <dbReference type="EMBL" id="NPE24409.1"/>
    </source>
</evidence>
<dbReference type="InterPro" id="IPR005325">
    <property type="entry name" value="DUF308_memb"/>
</dbReference>
<gene>
    <name evidence="2" type="ORF">HPS54_02545</name>
</gene>
<reference evidence="2 3" key="1">
    <citation type="submission" date="2020-05" db="EMBL/GenBank/DDBJ databases">
        <title>Distinct polysaccharide utilization as determinants for interspecies competition between intestinal Prevotella spp.</title>
        <authorList>
            <person name="Galvez E.J.C."/>
            <person name="Iljazovic A."/>
            <person name="Strowig T."/>
        </authorList>
    </citation>
    <scope>NUCLEOTIDE SEQUENCE [LARGE SCALE GENOMIC DNA]</scope>
    <source>
        <strain evidence="2 3">PCHR</strain>
    </source>
</reference>